<dbReference type="GO" id="GO:0022857">
    <property type="term" value="F:transmembrane transporter activity"/>
    <property type="evidence" value="ECO:0007669"/>
    <property type="project" value="InterPro"/>
</dbReference>
<evidence type="ECO:0000256" key="3">
    <source>
        <dbReference type="ARBA" id="ARBA00023136"/>
    </source>
</evidence>
<dbReference type="SUPFAM" id="SSF103473">
    <property type="entry name" value="MFS general substrate transporter"/>
    <property type="match status" value="1"/>
</dbReference>
<dbReference type="Gene3D" id="1.20.1250.20">
    <property type="entry name" value="MFS general substrate transporter like domains"/>
    <property type="match status" value="1"/>
</dbReference>
<feature type="transmembrane region" description="Helical" evidence="4">
    <location>
        <begin position="12"/>
        <end position="30"/>
    </location>
</feature>
<evidence type="ECO:0000256" key="4">
    <source>
        <dbReference type="SAM" id="Phobius"/>
    </source>
</evidence>
<dbReference type="InterPro" id="IPR020846">
    <property type="entry name" value="MFS_dom"/>
</dbReference>
<keyword evidence="2 4" id="KW-1133">Transmembrane helix</keyword>
<evidence type="ECO:0000313" key="6">
    <source>
        <dbReference type="EMBL" id="SFN13016.1"/>
    </source>
</evidence>
<evidence type="ECO:0000256" key="2">
    <source>
        <dbReference type="ARBA" id="ARBA00022989"/>
    </source>
</evidence>
<feature type="transmembrane region" description="Helical" evidence="4">
    <location>
        <begin position="79"/>
        <end position="97"/>
    </location>
</feature>
<evidence type="ECO:0000256" key="1">
    <source>
        <dbReference type="ARBA" id="ARBA00022692"/>
    </source>
</evidence>
<dbReference type="Pfam" id="PF07690">
    <property type="entry name" value="MFS_1"/>
    <property type="match status" value="1"/>
</dbReference>
<feature type="transmembrane region" description="Helical" evidence="4">
    <location>
        <begin position="103"/>
        <end position="125"/>
    </location>
</feature>
<proteinExistence type="predicted"/>
<dbReference type="PROSITE" id="PS50850">
    <property type="entry name" value="MFS"/>
    <property type="match status" value="1"/>
</dbReference>
<keyword evidence="3 4" id="KW-0472">Membrane</keyword>
<dbReference type="PANTHER" id="PTHR42910">
    <property type="entry name" value="TRANSPORTER SCO4007-RELATED"/>
    <property type="match status" value="1"/>
</dbReference>
<gene>
    <name evidence="6" type="ORF">SAMN05421741_101232</name>
</gene>
<accession>A0A1I4WIH3</accession>
<dbReference type="AlphaFoldDB" id="A0A1I4WIH3"/>
<evidence type="ECO:0000313" key="7">
    <source>
        <dbReference type="Proteomes" id="UP000199036"/>
    </source>
</evidence>
<feature type="transmembrane region" description="Helical" evidence="4">
    <location>
        <begin position="335"/>
        <end position="355"/>
    </location>
</feature>
<organism evidence="6 7">
    <name type="scientific">Paenimyroides ummariense</name>
    <dbReference type="NCBI Taxonomy" id="913024"/>
    <lineage>
        <taxon>Bacteria</taxon>
        <taxon>Pseudomonadati</taxon>
        <taxon>Bacteroidota</taxon>
        <taxon>Flavobacteriia</taxon>
        <taxon>Flavobacteriales</taxon>
        <taxon>Flavobacteriaceae</taxon>
        <taxon>Paenimyroides</taxon>
    </lineage>
</organism>
<keyword evidence="1 4" id="KW-0812">Transmembrane</keyword>
<feature type="transmembrane region" description="Helical" evidence="4">
    <location>
        <begin position="273"/>
        <end position="289"/>
    </location>
</feature>
<feature type="transmembrane region" description="Helical" evidence="4">
    <location>
        <begin position="239"/>
        <end position="261"/>
    </location>
</feature>
<dbReference type="STRING" id="913024.SAMN05421741_101232"/>
<feature type="transmembrane region" description="Helical" evidence="4">
    <location>
        <begin position="361"/>
        <end position="383"/>
    </location>
</feature>
<dbReference type="EMBL" id="FOVI01000001">
    <property type="protein sequence ID" value="SFN13016.1"/>
    <property type="molecule type" value="Genomic_DNA"/>
</dbReference>
<dbReference type="PANTHER" id="PTHR42910:SF1">
    <property type="entry name" value="MAJOR FACILITATOR SUPERFAMILY (MFS) PROFILE DOMAIN-CONTAINING PROTEIN"/>
    <property type="match status" value="1"/>
</dbReference>
<dbReference type="OrthoDB" id="9815356at2"/>
<dbReference type="InterPro" id="IPR036259">
    <property type="entry name" value="MFS_trans_sf"/>
</dbReference>
<dbReference type="CDD" id="cd17324">
    <property type="entry name" value="MFS_NepI_like"/>
    <property type="match status" value="1"/>
</dbReference>
<dbReference type="RefSeq" id="WP_091517736.1">
    <property type="nucleotide sequence ID" value="NZ_FOVI01000001.1"/>
</dbReference>
<name>A0A1I4WIH3_9FLAO</name>
<keyword evidence="7" id="KW-1185">Reference proteome</keyword>
<protein>
    <submittedName>
        <fullName evidence="6">Predicted arabinose efflux permease, MFS family</fullName>
    </submittedName>
</protein>
<sequence length="388" mass="42821">MEIKEQNILTKPILWFLTISTGLIVANIYYNQPLLGLIAKDFDITESKAVKIAMLTQMGYALGLFLIIPLGDKIARKKLILFSMFLTMLFLLTIATVTNLMLLYVVSFALGVVSVVPQLFIPMVAELSTENTRTQNIGMVMSGLLIGILASRMISGIVGDYFGWRFMFYIALGLMILTTIFIYLLLPQTYPHFKGSYISLLKSVAHFAKTEPVLQLASLRGALSAIFTTLVFHLEEAPFLADASVAGMFGLVGAVGAVAAASVGRFTRYVSKNTIISVSLLIILLSWMFTYFAGYTYWGLIVGFILIDFGLQSSHIMNQSVFFAINIKATNRLNTVYMVSYFLGGSLGTLLGAIAWEHYGWAGVCCIGVIFTVFALLAHISLYKKVER</sequence>
<reference evidence="7" key="1">
    <citation type="submission" date="2016-10" db="EMBL/GenBank/DDBJ databases">
        <authorList>
            <person name="Varghese N."/>
            <person name="Submissions S."/>
        </authorList>
    </citation>
    <scope>NUCLEOTIDE SEQUENCE [LARGE SCALE GENOMIC DNA]</scope>
    <source>
        <strain evidence="7">DS-12</strain>
    </source>
</reference>
<dbReference type="Proteomes" id="UP000199036">
    <property type="component" value="Unassembled WGS sequence"/>
</dbReference>
<feature type="transmembrane region" description="Helical" evidence="4">
    <location>
        <begin position="166"/>
        <end position="186"/>
    </location>
</feature>
<feature type="transmembrane region" description="Helical" evidence="4">
    <location>
        <begin position="213"/>
        <end position="233"/>
    </location>
</feature>
<feature type="domain" description="Major facilitator superfamily (MFS) profile" evidence="5">
    <location>
        <begin position="13"/>
        <end position="388"/>
    </location>
</feature>
<feature type="transmembrane region" description="Helical" evidence="4">
    <location>
        <begin position="295"/>
        <end position="314"/>
    </location>
</feature>
<feature type="transmembrane region" description="Helical" evidence="4">
    <location>
        <begin position="50"/>
        <end position="67"/>
    </location>
</feature>
<evidence type="ECO:0000259" key="5">
    <source>
        <dbReference type="PROSITE" id="PS50850"/>
    </source>
</evidence>
<feature type="transmembrane region" description="Helical" evidence="4">
    <location>
        <begin position="137"/>
        <end position="154"/>
    </location>
</feature>
<dbReference type="InterPro" id="IPR011701">
    <property type="entry name" value="MFS"/>
</dbReference>